<protein>
    <submittedName>
        <fullName evidence="1">Uncharacterized protein</fullName>
    </submittedName>
</protein>
<evidence type="ECO:0000313" key="1">
    <source>
        <dbReference type="EMBL" id="KAJ9647726.1"/>
    </source>
</evidence>
<gene>
    <name evidence="1" type="ORF">H2199_001500</name>
</gene>
<accession>A0ACC2ZJH8</accession>
<reference evidence="1" key="1">
    <citation type="submission" date="2022-10" db="EMBL/GenBank/DDBJ databases">
        <title>Culturing micro-colonial fungi from biological soil crusts in the Mojave desert and describing Neophaeococcomyces mojavensis, and introducing the new genera and species Taxawa tesnikishii.</title>
        <authorList>
            <person name="Kurbessoian T."/>
            <person name="Stajich J.E."/>
        </authorList>
    </citation>
    <scope>NUCLEOTIDE SEQUENCE</scope>
    <source>
        <strain evidence="1">JES_115</strain>
    </source>
</reference>
<sequence>MSTTGGPGQSIYFPLFNPLEDVLTSTSYADDQIWNDAAMEISSGRELSKVFWSPLPDADFKNSTMGAVVVLPFEPNASAITYTTCNIDARWAPARIWTFNSKNTFGLPDGLPEVTNALGRYNIDWSWPHISTNGEWVSHLSRNLSQANETIDAFAAIAANAGITSAPDFTHPWTIESILAMMFTDALARVGTNATIQGELKGRGTLRSFGWEDGSWVDEFMRFGDAYDINPPANAEWSSSHLSVSVVGYAYSSDGATSKLACGILLFHVLLAFLHTIYSLKSGLSSSSWDSVAELVALAMNSTPSDALRNTCAGIELPSTMGLPVKIVESAQAEEHLEMLVEVPRDEETDTVELLETGKAVHRSVEVNKEYGVLKD</sequence>
<evidence type="ECO:0000313" key="2">
    <source>
        <dbReference type="Proteomes" id="UP001172680"/>
    </source>
</evidence>
<keyword evidence="2" id="KW-1185">Reference proteome</keyword>
<organism evidence="1 2">
    <name type="scientific">Coniosporium tulheliwenetii</name>
    <dbReference type="NCBI Taxonomy" id="3383036"/>
    <lineage>
        <taxon>Eukaryota</taxon>
        <taxon>Fungi</taxon>
        <taxon>Dikarya</taxon>
        <taxon>Ascomycota</taxon>
        <taxon>Pezizomycotina</taxon>
        <taxon>Dothideomycetes</taxon>
        <taxon>Dothideomycetes incertae sedis</taxon>
        <taxon>Coniosporium</taxon>
    </lineage>
</organism>
<proteinExistence type="predicted"/>
<dbReference type="EMBL" id="JAPDRP010000004">
    <property type="protein sequence ID" value="KAJ9647726.1"/>
    <property type="molecule type" value="Genomic_DNA"/>
</dbReference>
<comment type="caution">
    <text evidence="1">The sequence shown here is derived from an EMBL/GenBank/DDBJ whole genome shotgun (WGS) entry which is preliminary data.</text>
</comment>
<name>A0ACC2ZJH8_9PEZI</name>
<dbReference type="Proteomes" id="UP001172680">
    <property type="component" value="Unassembled WGS sequence"/>
</dbReference>